<sequence length="137" mass="15170">MTDDEFLASFSACTLPPEQFSHAGHIRLAWINLQRLDFEPAVEATCRGIRAYATHLGAATKFHATITVALMHLLRAAGAGERDISWYQFVNANQELMHDARAVLARHYSSQLLDSQASRERFVGPDLQPLPVRAAGP</sequence>
<dbReference type="Proteomes" id="UP000809349">
    <property type="component" value="Unassembled WGS sequence"/>
</dbReference>
<organism evidence="1 2">
    <name type="scientific">Massilia soli</name>
    <dbReference type="NCBI Taxonomy" id="2792854"/>
    <lineage>
        <taxon>Bacteria</taxon>
        <taxon>Pseudomonadati</taxon>
        <taxon>Pseudomonadota</taxon>
        <taxon>Betaproteobacteria</taxon>
        <taxon>Burkholderiales</taxon>
        <taxon>Oxalobacteraceae</taxon>
        <taxon>Telluria group</taxon>
        <taxon>Massilia</taxon>
    </lineage>
</organism>
<comment type="caution">
    <text evidence="1">The sequence shown here is derived from an EMBL/GenBank/DDBJ whole genome shotgun (WGS) entry which is preliminary data.</text>
</comment>
<protein>
    <submittedName>
        <fullName evidence="1">Uncharacterized protein</fullName>
    </submittedName>
</protein>
<name>A0ABS7SJX0_9BURK</name>
<proteinExistence type="predicted"/>
<gene>
    <name evidence="1" type="ORF">I4X03_003960</name>
</gene>
<dbReference type="EMBL" id="JAFBIL020000001">
    <property type="protein sequence ID" value="MBZ2206414.1"/>
    <property type="molecule type" value="Genomic_DNA"/>
</dbReference>
<dbReference type="RefSeq" id="WP_223465927.1">
    <property type="nucleotide sequence ID" value="NZ_JAFBIL020000001.1"/>
</dbReference>
<accession>A0ABS7SJX0</accession>
<evidence type="ECO:0000313" key="1">
    <source>
        <dbReference type="EMBL" id="MBZ2206414.1"/>
    </source>
</evidence>
<reference evidence="1 2" key="1">
    <citation type="submission" date="2021-08" db="EMBL/GenBank/DDBJ databases">
        <title>Massilia sp. R798.</title>
        <authorList>
            <person name="Baek J.H."/>
            <person name="Jung H.S."/>
            <person name="Kim K.R."/>
            <person name="Jeon C.O."/>
        </authorList>
    </citation>
    <scope>NUCLEOTIDE SEQUENCE [LARGE SCALE GENOMIC DNA]</scope>
    <source>
        <strain evidence="1 2">R798</strain>
    </source>
</reference>
<evidence type="ECO:0000313" key="2">
    <source>
        <dbReference type="Proteomes" id="UP000809349"/>
    </source>
</evidence>
<keyword evidence="2" id="KW-1185">Reference proteome</keyword>